<name>A0A6C2USI9_9BACT</name>
<reference evidence="1 2" key="1">
    <citation type="submission" date="2019-04" db="EMBL/GenBank/DDBJ databases">
        <authorList>
            <person name="Van Vliet M D."/>
        </authorList>
    </citation>
    <scope>NUCLEOTIDE SEQUENCE [LARGE SCALE GENOMIC DNA]</scope>
    <source>
        <strain evidence="1 2">F21</strain>
    </source>
</reference>
<keyword evidence="2" id="KW-1185">Reference proteome</keyword>
<protein>
    <submittedName>
        <fullName evidence="1">Uncharacterized protein</fullName>
    </submittedName>
</protein>
<evidence type="ECO:0000313" key="1">
    <source>
        <dbReference type="EMBL" id="VGO22187.1"/>
    </source>
</evidence>
<gene>
    <name evidence="1" type="ORF">SCARR_04269</name>
</gene>
<dbReference type="EMBL" id="CAAHFH010000002">
    <property type="protein sequence ID" value="VGO22187.1"/>
    <property type="molecule type" value="Genomic_DNA"/>
</dbReference>
<dbReference type="AlphaFoldDB" id="A0A6C2USI9"/>
<proteinExistence type="predicted"/>
<evidence type="ECO:0000313" key="2">
    <source>
        <dbReference type="Proteomes" id="UP000346198"/>
    </source>
</evidence>
<dbReference type="Proteomes" id="UP000346198">
    <property type="component" value="Unassembled WGS sequence"/>
</dbReference>
<accession>A0A6C2USI9</accession>
<sequence length="157" mass="18104">MKMDIKQWFTYTHLDLYLSQIDFFLKGIQERVLPAFDDLDNDAMIFEQREFERLSEVVNPKVMNEADLAEIVRNMAINYCTSFQNVLQGMHNLLAVGMFHLFEQQVCTFNQAFQYGRPIRSFAQPAIEKCALLPSSTNARSSNAFCGTSACGRRVFH</sequence>
<organism evidence="1 2">
    <name type="scientific">Pontiella sulfatireligans</name>
    <dbReference type="NCBI Taxonomy" id="2750658"/>
    <lineage>
        <taxon>Bacteria</taxon>
        <taxon>Pseudomonadati</taxon>
        <taxon>Kiritimatiellota</taxon>
        <taxon>Kiritimatiellia</taxon>
        <taxon>Kiritimatiellales</taxon>
        <taxon>Pontiellaceae</taxon>
        <taxon>Pontiella</taxon>
    </lineage>
</organism>